<evidence type="ECO:0000313" key="9">
    <source>
        <dbReference type="Proteomes" id="UP001596113"/>
    </source>
</evidence>
<feature type="signal peptide" evidence="7">
    <location>
        <begin position="1"/>
        <end position="22"/>
    </location>
</feature>
<dbReference type="PROSITE" id="PS51257">
    <property type="entry name" value="PROKAR_LIPOPROTEIN"/>
    <property type="match status" value="1"/>
</dbReference>
<dbReference type="Pfam" id="PF01547">
    <property type="entry name" value="SBP_bac_1"/>
    <property type="match status" value="1"/>
</dbReference>
<sequence>MGKSKTLLVWLALMLVFATVAAGCRSGSGDKGTASPSAAASQSATGEASPSGDGGGQPAKELEGTIKVSLNNGKPDVWGAVGEAYAKLHPKVKVVMDMKPTNGYKEWLTSQFAAGQPDADIVQSNEVSELYGQKKFVNYYPYFDKVSPYTNKPWKDGLDLDAMSINMSAVGAEDALYVLNFETIQIVWMYNKDIFAKVGIASPPATFREMIDDFKKIKEAGYIPFAAPGNALSLWSGTSAWPLMIYSDQYFRDMANVVRSQPGDYSYVPEIDDNWKYDLADPYNDIVSKVTVNPLRAWKAIKDKTGGYKVAGNPAWKDFMNNIKELYSYAEPGLFATDYDQAYKLFLTSKAAVMLSSPASIWQLPKDLKDSAKNGGEGSVKPFELGFFNNPSMEGEHVLSPARTIAGAIGFYSVIAKDAAQNDLNMDFLMFITSPLGYQAYADAVQKSNDASLAGPPALKGIELSEDLKKVFDQFQPIGKVNVYADLLDRGLWAYQPTVQIYTGNIQKFIQGDLTVDQYLDLTQQMIDKYTAEAMQSQKLELSDLDHPERRPPERK</sequence>
<evidence type="ECO:0000256" key="3">
    <source>
        <dbReference type="ARBA" id="ARBA00023136"/>
    </source>
</evidence>
<dbReference type="PANTHER" id="PTHR43649">
    <property type="entry name" value="ARABINOSE-BINDING PROTEIN-RELATED"/>
    <property type="match status" value="1"/>
</dbReference>
<keyword evidence="4" id="KW-0564">Palmitate</keyword>
<dbReference type="SUPFAM" id="SSF53850">
    <property type="entry name" value="Periplasmic binding protein-like II"/>
    <property type="match status" value="1"/>
</dbReference>
<dbReference type="EMBL" id="JBHSMI010000052">
    <property type="protein sequence ID" value="MFC5406257.1"/>
    <property type="molecule type" value="Genomic_DNA"/>
</dbReference>
<evidence type="ECO:0000256" key="4">
    <source>
        <dbReference type="ARBA" id="ARBA00023139"/>
    </source>
</evidence>
<dbReference type="RefSeq" id="WP_378138290.1">
    <property type="nucleotide sequence ID" value="NZ_JBHSMI010000052.1"/>
</dbReference>
<keyword evidence="5" id="KW-0449">Lipoprotein</keyword>
<keyword evidence="9" id="KW-1185">Reference proteome</keyword>
<feature type="region of interest" description="Disordered" evidence="6">
    <location>
        <begin position="28"/>
        <end position="60"/>
    </location>
</feature>
<feature type="compositionally biased region" description="Low complexity" evidence="6">
    <location>
        <begin position="34"/>
        <end position="44"/>
    </location>
</feature>
<gene>
    <name evidence="8" type="ORF">ACFPOF_26245</name>
</gene>
<evidence type="ECO:0000256" key="6">
    <source>
        <dbReference type="SAM" id="MobiDB-lite"/>
    </source>
</evidence>
<reference evidence="9" key="1">
    <citation type="journal article" date="2019" name="Int. J. Syst. Evol. Microbiol.">
        <title>The Global Catalogue of Microorganisms (GCM) 10K type strain sequencing project: providing services to taxonomists for standard genome sequencing and annotation.</title>
        <authorList>
            <consortium name="The Broad Institute Genomics Platform"/>
            <consortium name="The Broad Institute Genome Sequencing Center for Infectious Disease"/>
            <person name="Wu L."/>
            <person name="Ma J."/>
        </authorList>
    </citation>
    <scope>NUCLEOTIDE SEQUENCE [LARGE SCALE GENOMIC DNA]</scope>
    <source>
        <strain evidence="9">CGMCC 1.18575</strain>
    </source>
</reference>
<evidence type="ECO:0000256" key="1">
    <source>
        <dbReference type="ARBA" id="ARBA00022475"/>
    </source>
</evidence>
<evidence type="ECO:0000256" key="7">
    <source>
        <dbReference type="SAM" id="SignalP"/>
    </source>
</evidence>
<keyword evidence="1" id="KW-1003">Cell membrane</keyword>
<name>A0ABW0I2F3_9BACL</name>
<keyword evidence="2 7" id="KW-0732">Signal</keyword>
<dbReference type="PANTHER" id="PTHR43649:SF33">
    <property type="entry name" value="POLYGALACTURONAN_RHAMNOGALACTURONAN-BINDING PROTEIN YTCQ"/>
    <property type="match status" value="1"/>
</dbReference>
<evidence type="ECO:0000313" key="8">
    <source>
        <dbReference type="EMBL" id="MFC5406257.1"/>
    </source>
</evidence>
<feature type="chain" id="PRO_5045771022" evidence="7">
    <location>
        <begin position="23"/>
        <end position="556"/>
    </location>
</feature>
<comment type="caution">
    <text evidence="8">The sequence shown here is derived from an EMBL/GenBank/DDBJ whole genome shotgun (WGS) entry which is preliminary data.</text>
</comment>
<accession>A0ABW0I2F3</accession>
<dbReference type="Gene3D" id="3.40.190.10">
    <property type="entry name" value="Periplasmic binding protein-like II"/>
    <property type="match status" value="4"/>
</dbReference>
<keyword evidence="3" id="KW-0472">Membrane</keyword>
<organism evidence="8 9">
    <name type="scientific">Cohnella soli</name>
    <dbReference type="NCBI Taxonomy" id="425005"/>
    <lineage>
        <taxon>Bacteria</taxon>
        <taxon>Bacillati</taxon>
        <taxon>Bacillota</taxon>
        <taxon>Bacilli</taxon>
        <taxon>Bacillales</taxon>
        <taxon>Paenibacillaceae</taxon>
        <taxon>Cohnella</taxon>
    </lineage>
</organism>
<dbReference type="InterPro" id="IPR006059">
    <property type="entry name" value="SBP"/>
</dbReference>
<dbReference type="InterPro" id="IPR050490">
    <property type="entry name" value="Bact_solute-bd_prot1"/>
</dbReference>
<protein>
    <submittedName>
        <fullName evidence="8">ABC transporter substrate-binding protein</fullName>
    </submittedName>
</protein>
<evidence type="ECO:0000256" key="5">
    <source>
        <dbReference type="ARBA" id="ARBA00023288"/>
    </source>
</evidence>
<evidence type="ECO:0000256" key="2">
    <source>
        <dbReference type="ARBA" id="ARBA00022729"/>
    </source>
</evidence>
<proteinExistence type="predicted"/>
<dbReference type="Proteomes" id="UP001596113">
    <property type="component" value="Unassembled WGS sequence"/>
</dbReference>